<proteinExistence type="predicted"/>
<dbReference type="Pfam" id="PF10053">
    <property type="entry name" value="DUF2290"/>
    <property type="match status" value="1"/>
</dbReference>
<keyword evidence="2" id="KW-1185">Reference proteome</keyword>
<protein>
    <submittedName>
        <fullName evidence="1">DUF2290 domain-containing protein</fullName>
    </submittedName>
</protein>
<evidence type="ECO:0000313" key="2">
    <source>
        <dbReference type="Proteomes" id="UP000515823"/>
    </source>
</evidence>
<dbReference type="EMBL" id="CP060634">
    <property type="protein sequence ID" value="QNM06331.1"/>
    <property type="molecule type" value="Genomic_DNA"/>
</dbReference>
<dbReference type="KEGG" id="qdo:H9Q78_04125"/>
<sequence>MNLAKYKISLLKSIDILRKFDLFKERNTSVENIYDSRKFSSDFFSVSNSNKYLEIYNMAIKNNDYDILLIDDSILQFSLEIRDETIVQYRFAYYQNPRTYPTYNEFLQNEFNVSEKECGSTFLEEYEQIVCEASLNDCALPIRYDYDEKLYDPNFHYVSHIHIGHNNELRIGADRILSPDAFVIFVIRNIYFSIWKNKCQNDGTLLEMCFKIKNTCSEINEDFIKEKELNTILLR</sequence>
<accession>A0A7G9G699</accession>
<dbReference type="InterPro" id="IPR018742">
    <property type="entry name" value="DUF2290"/>
</dbReference>
<reference evidence="1 2" key="1">
    <citation type="submission" date="2020-08" db="EMBL/GenBank/DDBJ databases">
        <authorList>
            <person name="Liu C."/>
            <person name="Sun Q."/>
        </authorList>
    </citation>
    <scope>NUCLEOTIDE SEQUENCE [LARGE SCALE GENOMIC DNA]</scope>
    <source>
        <strain evidence="1 2">NSJ-38</strain>
    </source>
</reference>
<dbReference type="AlphaFoldDB" id="A0A7G9G699"/>
<dbReference type="RefSeq" id="WP_249303740.1">
    <property type="nucleotide sequence ID" value="NZ_CP060634.1"/>
</dbReference>
<organism evidence="1 2">
    <name type="scientific">Qiania dongpingensis</name>
    <dbReference type="NCBI Taxonomy" id="2763669"/>
    <lineage>
        <taxon>Bacteria</taxon>
        <taxon>Bacillati</taxon>
        <taxon>Bacillota</taxon>
        <taxon>Clostridia</taxon>
        <taxon>Lachnospirales</taxon>
        <taxon>Lachnospiraceae</taxon>
        <taxon>Qiania</taxon>
    </lineage>
</organism>
<dbReference type="Proteomes" id="UP000515823">
    <property type="component" value="Chromosome"/>
</dbReference>
<name>A0A7G9G699_9FIRM</name>
<gene>
    <name evidence="1" type="ORF">H9Q78_04125</name>
</gene>
<evidence type="ECO:0000313" key="1">
    <source>
        <dbReference type="EMBL" id="QNM06331.1"/>
    </source>
</evidence>